<keyword evidence="3" id="KW-1185">Reference proteome</keyword>
<evidence type="ECO:0000256" key="1">
    <source>
        <dbReference type="ARBA" id="ARBA00009320"/>
    </source>
</evidence>
<dbReference type="Proteomes" id="UP000694240">
    <property type="component" value="Chromosome 10"/>
</dbReference>
<comment type="caution">
    <text evidence="2">The sequence shown here is derived from an EMBL/GenBank/DDBJ whole genome shotgun (WGS) entry which is preliminary data.</text>
</comment>
<evidence type="ECO:0000313" key="3">
    <source>
        <dbReference type="Proteomes" id="UP000694240"/>
    </source>
</evidence>
<dbReference type="EMBL" id="JAEFBK010000010">
    <property type="protein sequence ID" value="KAG7559502.1"/>
    <property type="molecule type" value="Genomic_DNA"/>
</dbReference>
<name>A0A8T1ZJE9_9BRAS</name>
<proteinExistence type="inferred from homology"/>
<dbReference type="InterPro" id="IPR050571">
    <property type="entry name" value="Class-IV_PLP-Dep_Aminotrnsfr"/>
</dbReference>
<dbReference type="PANTHER" id="PTHR42743">
    <property type="entry name" value="AMINO-ACID AMINOTRANSFERASE"/>
    <property type="match status" value="1"/>
</dbReference>
<dbReference type="AlphaFoldDB" id="A0A8T1ZJE9"/>
<accession>A0A8T1ZJE9</accession>
<sequence length="202" mass="22938">MSKTIKLKMLRISMNLEDTLHEILQITMPFVVVHEKQIQSLTSLGLLDQDRRNAGIVRLFGLPSELMSKGKHFILIRNPLKNTGLGELVSIYSDLCQMATPLSVISSDELQRDPETTLHGLCDDLKLVTLFSFAKFYFVIALKWFRHDKQLPFCGNAFSLMAEQIGLVVRLLFQKSRERNKVKIIECLVPSQICSNNGDVTT</sequence>
<gene>
    <name evidence="2" type="ORF">ISN45_Aa05g010940</name>
</gene>
<organism evidence="2 3">
    <name type="scientific">Arabidopsis thaliana x Arabidopsis arenosa</name>
    <dbReference type="NCBI Taxonomy" id="1240361"/>
    <lineage>
        <taxon>Eukaryota</taxon>
        <taxon>Viridiplantae</taxon>
        <taxon>Streptophyta</taxon>
        <taxon>Embryophyta</taxon>
        <taxon>Tracheophyta</taxon>
        <taxon>Spermatophyta</taxon>
        <taxon>Magnoliopsida</taxon>
        <taxon>eudicotyledons</taxon>
        <taxon>Gunneridae</taxon>
        <taxon>Pentapetalae</taxon>
        <taxon>rosids</taxon>
        <taxon>malvids</taxon>
        <taxon>Brassicales</taxon>
        <taxon>Brassicaceae</taxon>
        <taxon>Camelineae</taxon>
        <taxon>Arabidopsis</taxon>
    </lineage>
</organism>
<comment type="similarity">
    <text evidence="1">Belongs to the class-IV pyridoxal-phosphate-dependent aminotransferase family.</text>
</comment>
<protein>
    <submittedName>
        <fullName evidence="2">Uncharacterized protein</fullName>
    </submittedName>
</protein>
<dbReference type="GO" id="GO:0019752">
    <property type="term" value="P:carboxylic acid metabolic process"/>
    <property type="evidence" value="ECO:0007669"/>
    <property type="project" value="TreeGrafter"/>
</dbReference>
<evidence type="ECO:0000313" key="2">
    <source>
        <dbReference type="EMBL" id="KAG7559502.1"/>
    </source>
</evidence>
<reference evidence="2 3" key="1">
    <citation type="submission" date="2020-12" db="EMBL/GenBank/DDBJ databases">
        <title>Concerted genomic and epigenomic changes stabilize Arabidopsis allopolyploids.</title>
        <authorList>
            <person name="Chen Z."/>
        </authorList>
    </citation>
    <scope>NUCLEOTIDE SEQUENCE [LARGE SCALE GENOMIC DNA]</scope>
    <source>
        <strain evidence="2">Allo738</strain>
        <tissue evidence="2">Leaf</tissue>
    </source>
</reference>
<dbReference type="PANTHER" id="PTHR42743:SF11">
    <property type="entry name" value="AMINODEOXYCHORISMATE LYASE"/>
    <property type="match status" value="1"/>
</dbReference>